<keyword evidence="3" id="KW-1185">Reference proteome</keyword>
<evidence type="ECO:0000256" key="1">
    <source>
        <dbReference type="SAM" id="SignalP"/>
    </source>
</evidence>
<feature type="chain" id="PRO_5018607741" description="Secreted protein" evidence="1">
    <location>
        <begin position="18"/>
        <end position="79"/>
    </location>
</feature>
<dbReference type="Proteomes" id="UP000784294">
    <property type="component" value="Unassembled WGS sequence"/>
</dbReference>
<feature type="signal peptide" evidence="1">
    <location>
        <begin position="1"/>
        <end position="17"/>
    </location>
</feature>
<protein>
    <recommendedName>
        <fullName evidence="4">Secreted protein</fullName>
    </recommendedName>
</protein>
<accession>A0A3S5AP03</accession>
<keyword evidence="1" id="KW-0732">Signal</keyword>
<evidence type="ECO:0000313" key="3">
    <source>
        <dbReference type="Proteomes" id="UP000784294"/>
    </source>
</evidence>
<dbReference type="EMBL" id="CAAALY010247315">
    <property type="protein sequence ID" value="VEL34269.1"/>
    <property type="molecule type" value="Genomic_DNA"/>
</dbReference>
<dbReference type="AlphaFoldDB" id="A0A3S5AP03"/>
<proteinExistence type="predicted"/>
<organism evidence="2 3">
    <name type="scientific">Protopolystoma xenopodis</name>
    <dbReference type="NCBI Taxonomy" id="117903"/>
    <lineage>
        <taxon>Eukaryota</taxon>
        <taxon>Metazoa</taxon>
        <taxon>Spiralia</taxon>
        <taxon>Lophotrochozoa</taxon>
        <taxon>Platyhelminthes</taxon>
        <taxon>Monogenea</taxon>
        <taxon>Polyopisthocotylea</taxon>
        <taxon>Polystomatidea</taxon>
        <taxon>Polystomatidae</taxon>
        <taxon>Protopolystoma</taxon>
    </lineage>
</organism>
<name>A0A3S5AP03_9PLAT</name>
<reference evidence="2" key="1">
    <citation type="submission" date="2018-11" db="EMBL/GenBank/DDBJ databases">
        <authorList>
            <consortium name="Pathogen Informatics"/>
        </authorList>
    </citation>
    <scope>NUCLEOTIDE SEQUENCE</scope>
</reference>
<evidence type="ECO:0008006" key="4">
    <source>
        <dbReference type="Google" id="ProtNLM"/>
    </source>
</evidence>
<gene>
    <name evidence="2" type="ORF">PXEA_LOCUS27709</name>
</gene>
<comment type="caution">
    <text evidence="2">The sequence shown here is derived from an EMBL/GenBank/DDBJ whole genome shotgun (WGS) entry which is preliminary data.</text>
</comment>
<evidence type="ECO:0000313" key="2">
    <source>
        <dbReference type="EMBL" id="VEL34269.1"/>
    </source>
</evidence>
<sequence length="79" mass="9150">MVCHGVLLSTYACIVSALQVEQEADFRLISCIRPQQPKSGDNRLVMYRIHRLVRSVKRHLFPALFACKLRIKSSLDCRY</sequence>